<evidence type="ECO:0000313" key="7">
    <source>
        <dbReference type="EMBL" id="RZU64766.1"/>
    </source>
</evidence>
<evidence type="ECO:0000256" key="3">
    <source>
        <dbReference type="ARBA" id="ARBA00022989"/>
    </source>
</evidence>
<evidence type="ECO:0000256" key="4">
    <source>
        <dbReference type="ARBA" id="ARBA00023136"/>
    </source>
</evidence>
<evidence type="ECO:0000313" key="8">
    <source>
        <dbReference type="Proteomes" id="UP000291483"/>
    </source>
</evidence>
<keyword evidence="8" id="KW-1185">Reference proteome</keyword>
<keyword evidence="3 6" id="KW-1133">Transmembrane helix</keyword>
<dbReference type="Gene3D" id="1.20.1080.10">
    <property type="entry name" value="Glycerol uptake facilitator protein"/>
    <property type="match status" value="1"/>
</dbReference>
<evidence type="ECO:0000256" key="5">
    <source>
        <dbReference type="ARBA" id="ARBA00049660"/>
    </source>
</evidence>
<sequence length="292" mass="30680">MSYVAPDRIVDAAISAGVSRAEQPVSQMVVRGILAGAILACATTVAFTASIQTGLPIVGALIFPVGFVIIVLLGTELVTGNFALIPLAVLEGRTSTALMLKNFFFVIVGHLIGCALYLLLYVAVITKMGTESSDPMIAQIIAVAEGKTLGYAALGGSGLALVFIKAVLCNWMVTLGAVLALSSASVSGKIMAMWLPVTMFFSLGFEHAVVNMFVIPAGMLLGADVSLAEWWGWNQLPVLAGNFLGGVALTGALFYFSHRRRITRQTLVTTAQPPVGELTSDAAREPAQTFSR</sequence>
<feature type="transmembrane region" description="Helical" evidence="6">
    <location>
        <begin position="29"/>
        <end position="51"/>
    </location>
</feature>
<comment type="caution">
    <text evidence="7">The sequence shown here is derived from an EMBL/GenBank/DDBJ whole genome shotgun (WGS) entry which is preliminary data.</text>
</comment>
<dbReference type="PANTHER" id="PTHR30520">
    <property type="entry name" value="FORMATE TRANSPORTER-RELATED"/>
    <property type="match status" value="1"/>
</dbReference>
<feature type="transmembrane region" description="Helical" evidence="6">
    <location>
        <begin position="102"/>
        <end position="124"/>
    </location>
</feature>
<dbReference type="Proteomes" id="UP000291483">
    <property type="component" value="Unassembled WGS sequence"/>
</dbReference>
<evidence type="ECO:0000256" key="1">
    <source>
        <dbReference type="ARBA" id="ARBA00004141"/>
    </source>
</evidence>
<accession>A0A4V2GAM1</accession>
<reference evidence="7 8" key="1">
    <citation type="submission" date="2019-02" db="EMBL/GenBank/DDBJ databases">
        <title>Sequencing the genomes of 1000 actinobacteria strains.</title>
        <authorList>
            <person name="Klenk H.-P."/>
        </authorList>
    </citation>
    <scope>NUCLEOTIDE SEQUENCE [LARGE SCALE GENOMIC DNA]</scope>
    <source>
        <strain evidence="7 8">DSM 18319</strain>
    </source>
</reference>
<dbReference type="RefSeq" id="WP_130505212.1">
    <property type="nucleotide sequence ID" value="NZ_SHLC01000001.1"/>
</dbReference>
<feature type="transmembrane region" description="Helical" evidence="6">
    <location>
        <begin position="193"/>
        <end position="215"/>
    </location>
</feature>
<dbReference type="AlphaFoldDB" id="A0A4V2GAM1"/>
<dbReference type="InterPro" id="IPR023271">
    <property type="entry name" value="Aquaporin-like"/>
</dbReference>
<dbReference type="PANTHER" id="PTHR30520:SF6">
    <property type="entry name" value="FORMATE_NITRATE FAMILY TRANSPORTER (EUROFUNG)"/>
    <property type="match status" value="1"/>
</dbReference>
<proteinExistence type="inferred from homology"/>
<comment type="similarity">
    <text evidence="5">Belongs to the FNT transporter (TC 1.A.16) family.</text>
</comment>
<dbReference type="GO" id="GO:0015499">
    <property type="term" value="F:formate transmembrane transporter activity"/>
    <property type="evidence" value="ECO:0007669"/>
    <property type="project" value="TreeGrafter"/>
</dbReference>
<name>A0A4V2GAM1_9MICO</name>
<dbReference type="Pfam" id="PF01226">
    <property type="entry name" value="Form_Nir_trans"/>
    <property type="match status" value="1"/>
</dbReference>
<dbReference type="GO" id="GO:0005886">
    <property type="term" value="C:plasma membrane"/>
    <property type="evidence" value="ECO:0007669"/>
    <property type="project" value="TreeGrafter"/>
</dbReference>
<feature type="transmembrane region" description="Helical" evidence="6">
    <location>
        <begin position="57"/>
        <end position="90"/>
    </location>
</feature>
<gene>
    <name evidence="7" type="ORF">EV379_1073</name>
</gene>
<dbReference type="EMBL" id="SHLC01000001">
    <property type="protein sequence ID" value="RZU64766.1"/>
    <property type="molecule type" value="Genomic_DNA"/>
</dbReference>
<dbReference type="OrthoDB" id="9786493at2"/>
<comment type="subcellular location">
    <subcellularLocation>
        <location evidence="1">Membrane</location>
        <topology evidence="1">Multi-pass membrane protein</topology>
    </subcellularLocation>
</comment>
<feature type="transmembrane region" description="Helical" evidence="6">
    <location>
        <begin position="159"/>
        <end position="181"/>
    </location>
</feature>
<feature type="transmembrane region" description="Helical" evidence="6">
    <location>
        <begin position="235"/>
        <end position="256"/>
    </location>
</feature>
<evidence type="ECO:0000256" key="6">
    <source>
        <dbReference type="SAM" id="Phobius"/>
    </source>
</evidence>
<dbReference type="InterPro" id="IPR000292">
    <property type="entry name" value="For/NO2_transpt"/>
</dbReference>
<organism evidence="7 8">
    <name type="scientific">Microterricola gilva</name>
    <dbReference type="NCBI Taxonomy" id="393267"/>
    <lineage>
        <taxon>Bacteria</taxon>
        <taxon>Bacillati</taxon>
        <taxon>Actinomycetota</taxon>
        <taxon>Actinomycetes</taxon>
        <taxon>Micrococcales</taxon>
        <taxon>Microbacteriaceae</taxon>
        <taxon>Microterricola</taxon>
    </lineage>
</organism>
<keyword evidence="4 6" id="KW-0472">Membrane</keyword>
<evidence type="ECO:0000256" key="2">
    <source>
        <dbReference type="ARBA" id="ARBA00022692"/>
    </source>
</evidence>
<keyword evidence="2 6" id="KW-0812">Transmembrane</keyword>
<protein>
    <submittedName>
        <fullName evidence="7">Formate/nitrite transporter</fullName>
    </submittedName>
</protein>